<evidence type="ECO:0000313" key="5">
    <source>
        <dbReference type="EMBL" id="KAK4431359.1"/>
    </source>
</evidence>
<dbReference type="InterPro" id="IPR054722">
    <property type="entry name" value="PolX-like_BBD"/>
</dbReference>
<comment type="caution">
    <text evidence="5">The sequence shown here is derived from an EMBL/GenBank/DDBJ whole genome shotgun (WGS) entry which is preliminary data.</text>
</comment>
<reference evidence="5" key="1">
    <citation type="submission" date="2020-06" db="EMBL/GenBank/DDBJ databases">
        <authorList>
            <person name="Li T."/>
            <person name="Hu X."/>
            <person name="Zhang T."/>
            <person name="Song X."/>
            <person name="Zhang H."/>
            <person name="Dai N."/>
            <person name="Sheng W."/>
            <person name="Hou X."/>
            <person name="Wei L."/>
        </authorList>
    </citation>
    <scope>NUCLEOTIDE SEQUENCE</scope>
    <source>
        <strain evidence="5">3651</strain>
        <tissue evidence="5">Leaf</tissue>
    </source>
</reference>
<name>A0AAE2CRC0_9LAMI</name>
<gene>
    <name evidence="5" type="ORF">Salat_0898000</name>
</gene>
<comment type="similarity">
    <text evidence="1">Belongs to the sigma-70 factor family.</text>
</comment>
<dbReference type="InterPro" id="IPR050239">
    <property type="entry name" value="Sigma-70_RNA_pol_init_factors"/>
</dbReference>
<feature type="region of interest" description="Disordered" evidence="2">
    <location>
        <begin position="115"/>
        <end position="162"/>
    </location>
</feature>
<dbReference type="Proteomes" id="UP001293254">
    <property type="component" value="Unassembled WGS sequence"/>
</dbReference>
<dbReference type="InterPro" id="IPR007624">
    <property type="entry name" value="RNA_pol_sigma70_r3"/>
</dbReference>
<dbReference type="InterPro" id="IPR013324">
    <property type="entry name" value="RNA_pol_sigma_r3/r4-like"/>
</dbReference>
<evidence type="ECO:0000256" key="1">
    <source>
        <dbReference type="ARBA" id="ARBA00007788"/>
    </source>
</evidence>
<dbReference type="InterPro" id="IPR036388">
    <property type="entry name" value="WH-like_DNA-bd_sf"/>
</dbReference>
<dbReference type="Gene3D" id="1.10.10.10">
    <property type="entry name" value="Winged helix-like DNA-binding domain superfamily/Winged helix DNA-binding domain"/>
    <property type="match status" value="2"/>
</dbReference>
<dbReference type="GO" id="GO:0003700">
    <property type="term" value="F:DNA-binding transcription factor activity"/>
    <property type="evidence" value="ECO:0007669"/>
    <property type="project" value="InterPro"/>
</dbReference>
<dbReference type="Pfam" id="PF04539">
    <property type="entry name" value="Sigma70_r3"/>
    <property type="match status" value="1"/>
</dbReference>
<accession>A0AAE2CRC0</accession>
<dbReference type="SUPFAM" id="SSF88946">
    <property type="entry name" value="Sigma2 domain of RNA polymerase sigma factors"/>
    <property type="match status" value="1"/>
</dbReference>
<dbReference type="Pfam" id="PF22936">
    <property type="entry name" value="Pol_BBD"/>
    <property type="match status" value="1"/>
</dbReference>
<evidence type="ECO:0000259" key="3">
    <source>
        <dbReference type="Pfam" id="PF04539"/>
    </source>
</evidence>
<organism evidence="5 6">
    <name type="scientific">Sesamum alatum</name>
    <dbReference type="NCBI Taxonomy" id="300844"/>
    <lineage>
        <taxon>Eukaryota</taxon>
        <taxon>Viridiplantae</taxon>
        <taxon>Streptophyta</taxon>
        <taxon>Embryophyta</taxon>
        <taxon>Tracheophyta</taxon>
        <taxon>Spermatophyta</taxon>
        <taxon>Magnoliopsida</taxon>
        <taxon>eudicotyledons</taxon>
        <taxon>Gunneridae</taxon>
        <taxon>Pentapetalae</taxon>
        <taxon>asterids</taxon>
        <taxon>lamiids</taxon>
        <taxon>Lamiales</taxon>
        <taxon>Pedaliaceae</taxon>
        <taxon>Sesamum</taxon>
    </lineage>
</organism>
<dbReference type="PANTHER" id="PTHR30603:SF4">
    <property type="entry name" value="RNA POLYMERASE SIGMA FACTOR SIGE, CHLOROPLASTIC_MITOCHONDRIAL"/>
    <property type="match status" value="1"/>
</dbReference>
<sequence length="389" mass="44172">MITRLVVSFAKRRTMNLKIASLDAKDAKFSEQSNEEILFYSSSGGESKSMWYLDSGCSSHMIGDWDIFVDLNPNITSQIILGDGSRKSAEGKGTIVVQTRKGEEKLITDSAARTPVGLKRRGPPTVVSDEEVDSQRLKRAGEGEETEKKTVENVERSQSKKGKRLSLEKRIALRMKEQGDSTSFRSSEHDWLFKLMQPMKKILHVKETLQADLGREPTDDELAEATHMDAVQLWKQMEIGPAARNKLIKHNLRLVLFVMNKYPQDFCQWPRFQDFVSWHAIVRSMTLSSITKVSLAFNRSELKTREPLFELQRPPTKEEIIERVGISPEQYHEVMKVSKPISSLHAEHEVSSSMRSPMLMVLKEIISLPALVRLALDDVVNSSLTLQCI</sequence>
<dbReference type="InterPro" id="IPR013325">
    <property type="entry name" value="RNA_pol_sigma_r2"/>
</dbReference>
<evidence type="ECO:0000256" key="2">
    <source>
        <dbReference type="SAM" id="MobiDB-lite"/>
    </source>
</evidence>
<feature type="domain" description="RNA polymerase sigma-70 region 3" evidence="3">
    <location>
        <begin position="305"/>
        <end position="349"/>
    </location>
</feature>
<dbReference type="PANTHER" id="PTHR30603">
    <property type="entry name" value="RNA POLYMERASE SIGMA FACTOR RPO"/>
    <property type="match status" value="1"/>
</dbReference>
<evidence type="ECO:0000259" key="4">
    <source>
        <dbReference type="Pfam" id="PF22936"/>
    </source>
</evidence>
<dbReference type="AlphaFoldDB" id="A0AAE2CRC0"/>
<feature type="compositionally biased region" description="Basic and acidic residues" evidence="2">
    <location>
        <begin position="133"/>
        <end position="158"/>
    </location>
</feature>
<proteinExistence type="inferred from homology"/>
<keyword evidence="6" id="KW-1185">Reference proteome</keyword>
<dbReference type="EMBL" id="JACGWO010000003">
    <property type="protein sequence ID" value="KAK4431359.1"/>
    <property type="molecule type" value="Genomic_DNA"/>
</dbReference>
<reference evidence="5" key="2">
    <citation type="journal article" date="2024" name="Plant">
        <title>Genomic evolution and insights into agronomic trait innovations of Sesamum species.</title>
        <authorList>
            <person name="Miao H."/>
            <person name="Wang L."/>
            <person name="Qu L."/>
            <person name="Liu H."/>
            <person name="Sun Y."/>
            <person name="Le M."/>
            <person name="Wang Q."/>
            <person name="Wei S."/>
            <person name="Zheng Y."/>
            <person name="Lin W."/>
            <person name="Duan Y."/>
            <person name="Cao H."/>
            <person name="Xiong S."/>
            <person name="Wang X."/>
            <person name="Wei L."/>
            <person name="Li C."/>
            <person name="Ma Q."/>
            <person name="Ju M."/>
            <person name="Zhao R."/>
            <person name="Li G."/>
            <person name="Mu C."/>
            <person name="Tian Q."/>
            <person name="Mei H."/>
            <person name="Zhang T."/>
            <person name="Gao T."/>
            <person name="Zhang H."/>
        </authorList>
    </citation>
    <scope>NUCLEOTIDE SEQUENCE</scope>
    <source>
        <strain evidence="5">3651</strain>
    </source>
</reference>
<protein>
    <submittedName>
        <fullName evidence="5">RNA polymerase sigma factor sigE, chloroplastic/mitochondrial</fullName>
    </submittedName>
</protein>
<feature type="domain" description="Retrovirus-related Pol polyprotein from transposon TNT 1-94-like beta-barrel" evidence="4">
    <location>
        <begin position="51"/>
        <end position="109"/>
    </location>
</feature>
<dbReference type="GO" id="GO:0006352">
    <property type="term" value="P:DNA-templated transcription initiation"/>
    <property type="evidence" value="ECO:0007669"/>
    <property type="project" value="InterPro"/>
</dbReference>
<dbReference type="SUPFAM" id="SSF88659">
    <property type="entry name" value="Sigma3 and sigma4 domains of RNA polymerase sigma factors"/>
    <property type="match status" value="1"/>
</dbReference>
<evidence type="ECO:0000313" key="6">
    <source>
        <dbReference type="Proteomes" id="UP001293254"/>
    </source>
</evidence>